<dbReference type="Proteomes" id="UP001156670">
    <property type="component" value="Unassembled WGS sequence"/>
</dbReference>
<accession>A0ABQ5XRQ9</accession>
<comment type="caution">
    <text evidence="2">The sequence shown here is derived from an EMBL/GenBank/DDBJ whole genome shotgun (WGS) entry which is preliminary data.</text>
</comment>
<keyword evidence="1" id="KW-0812">Transmembrane</keyword>
<dbReference type="InterPro" id="IPR013879">
    <property type="entry name" value="DUF1761"/>
</dbReference>
<evidence type="ECO:0000256" key="1">
    <source>
        <dbReference type="SAM" id="Phobius"/>
    </source>
</evidence>
<reference evidence="3" key="1">
    <citation type="journal article" date="2019" name="Int. J. Syst. Evol. Microbiol.">
        <title>The Global Catalogue of Microorganisms (GCM) 10K type strain sequencing project: providing services to taxonomists for standard genome sequencing and annotation.</title>
        <authorList>
            <consortium name="The Broad Institute Genomics Platform"/>
            <consortium name="The Broad Institute Genome Sequencing Center for Infectious Disease"/>
            <person name="Wu L."/>
            <person name="Ma J."/>
        </authorList>
    </citation>
    <scope>NUCLEOTIDE SEQUENCE [LARGE SCALE GENOMIC DNA]</scope>
    <source>
        <strain evidence="3">NBRC 111980</strain>
    </source>
</reference>
<dbReference type="Pfam" id="PF08570">
    <property type="entry name" value="DUF1761"/>
    <property type="match status" value="1"/>
</dbReference>
<sequence>MNVVKSTILPMAAALVAAMLISSIWYSPMLFGRPWIALRSEWLHVQPNAYIAPWKPLVDIVREIVVAYVLTYLTAQLKINRLTSAAALGFLVWLGFPVVMLVGASLWDDKPWALSFIHAGDWFIKMLVMPIIITATRRLTLASKQT</sequence>
<organism evidence="2 3">
    <name type="scientific">Dyella acidisoli</name>
    <dbReference type="NCBI Taxonomy" id="1867834"/>
    <lineage>
        <taxon>Bacteria</taxon>
        <taxon>Pseudomonadati</taxon>
        <taxon>Pseudomonadota</taxon>
        <taxon>Gammaproteobacteria</taxon>
        <taxon>Lysobacterales</taxon>
        <taxon>Rhodanobacteraceae</taxon>
        <taxon>Dyella</taxon>
    </lineage>
</organism>
<keyword evidence="1" id="KW-1133">Transmembrane helix</keyword>
<keyword evidence="3" id="KW-1185">Reference proteome</keyword>
<dbReference type="RefSeq" id="WP_284322133.1">
    <property type="nucleotide sequence ID" value="NZ_BSOB01000046.1"/>
</dbReference>
<keyword evidence="1" id="KW-0472">Membrane</keyword>
<proteinExistence type="predicted"/>
<feature type="transmembrane region" description="Helical" evidence="1">
    <location>
        <begin position="85"/>
        <end position="107"/>
    </location>
</feature>
<name>A0ABQ5XRQ9_9GAMM</name>
<feature type="transmembrane region" description="Helical" evidence="1">
    <location>
        <begin position="113"/>
        <end position="135"/>
    </location>
</feature>
<gene>
    <name evidence="2" type="ORF">GCM10007901_33880</name>
</gene>
<evidence type="ECO:0000313" key="2">
    <source>
        <dbReference type="EMBL" id="GLQ94436.1"/>
    </source>
</evidence>
<protein>
    <recommendedName>
        <fullName evidence="4">DUF1761 domain-containing protein</fullName>
    </recommendedName>
</protein>
<feature type="transmembrane region" description="Helical" evidence="1">
    <location>
        <begin position="12"/>
        <end position="31"/>
    </location>
</feature>
<evidence type="ECO:0000313" key="3">
    <source>
        <dbReference type="Proteomes" id="UP001156670"/>
    </source>
</evidence>
<dbReference type="EMBL" id="BSOB01000046">
    <property type="protein sequence ID" value="GLQ94436.1"/>
    <property type="molecule type" value="Genomic_DNA"/>
</dbReference>
<evidence type="ECO:0008006" key="4">
    <source>
        <dbReference type="Google" id="ProtNLM"/>
    </source>
</evidence>